<accession>A0A0G7ZN13</accession>
<gene>
    <name evidence="5" type="ORF">HEPPS_02230</name>
</gene>
<dbReference type="EMBL" id="CWGI01000001">
    <property type="protein sequence ID" value="CRX37023.1"/>
    <property type="molecule type" value="Genomic_DNA"/>
</dbReference>
<name>A0A0G7ZN13_9MOLU</name>
<dbReference type="Pfam" id="PF04297">
    <property type="entry name" value="UPF0122"/>
    <property type="match status" value="1"/>
</dbReference>
<feature type="coiled-coil region" evidence="4">
    <location>
        <begin position="59"/>
        <end position="95"/>
    </location>
</feature>
<comment type="similarity">
    <text evidence="1 3">Belongs to the UPF0122 family.</text>
</comment>
<dbReference type="SUPFAM" id="SSF88659">
    <property type="entry name" value="Sigma3 and sigma4 domains of RNA polymerase sigma factors"/>
    <property type="match status" value="1"/>
</dbReference>
<dbReference type="Proteomes" id="UP000242141">
    <property type="component" value="Unassembled WGS sequence"/>
</dbReference>
<keyword evidence="6" id="KW-1185">Reference proteome</keyword>
<dbReference type="PANTHER" id="PTHR40083">
    <property type="entry name" value="UPF0122 PROTEIN CBO2450/CLC_2298"/>
    <property type="match status" value="1"/>
</dbReference>
<dbReference type="InterPro" id="IPR013324">
    <property type="entry name" value="RNA_pol_sigma_r3/r4-like"/>
</dbReference>
<dbReference type="PANTHER" id="PTHR40083:SF1">
    <property type="entry name" value="UPF0122 PROTEIN YLXM"/>
    <property type="match status" value="1"/>
</dbReference>
<proteinExistence type="inferred from homology"/>
<dbReference type="AlphaFoldDB" id="A0A0G7ZN13"/>
<evidence type="ECO:0000256" key="2">
    <source>
        <dbReference type="ARBA" id="ARBA00024764"/>
    </source>
</evidence>
<protein>
    <recommendedName>
        <fullName evidence="3">UPF0122 protein HEPPS_02230</fullName>
    </recommendedName>
</protein>
<dbReference type="HAMAP" id="MF_00245">
    <property type="entry name" value="UPF0122"/>
    <property type="match status" value="1"/>
</dbReference>
<dbReference type="InterPro" id="IPR007394">
    <property type="entry name" value="UPF0122"/>
</dbReference>
<comment type="function">
    <text evidence="2 3">Might take part in the signal recognition particle (SRP) pathway. This is inferred from the conservation of its genetic proximity to ftsY/ffh. May be a regulatory protein.</text>
</comment>
<evidence type="ECO:0000313" key="6">
    <source>
        <dbReference type="Proteomes" id="UP000242141"/>
    </source>
</evidence>
<keyword evidence="4" id="KW-0175">Coiled coil</keyword>
<evidence type="ECO:0000256" key="4">
    <source>
        <dbReference type="SAM" id="Coils"/>
    </source>
</evidence>
<reference evidence="6" key="1">
    <citation type="submission" date="2015-05" db="EMBL/GenBank/DDBJ databases">
        <authorList>
            <person name="Collingro A."/>
        </authorList>
    </citation>
    <scope>NUCLEOTIDE SEQUENCE [LARGE SCALE GENOMIC DNA]</scope>
    <source>
        <strain evidence="6">Ps</strain>
    </source>
</reference>
<dbReference type="Gene3D" id="1.10.10.10">
    <property type="entry name" value="Winged helix-like DNA-binding domain superfamily/Winged helix DNA-binding domain"/>
    <property type="match status" value="1"/>
</dbReference>
<evidence type="ECO:0000313" key="5">
    <source>
        <dbReference type="EMBL" id="CRX37023.1"/>
    </source>
</evidence>
<dbReference type="InterPro" id="IPR036388">
    <property type="entry name" value="WH-like_DNA-bd_sf"/>
</dbReference>
<evidence type="ECO:0000256" key="1">
    <source>
        <dbReference type="ARBA" id="ARBA00008720"/>
    </source>
</evidence>
<organism evidence="5 6">
    <name type="scientific">Candidatus Hepatoplasma crinochetorum</name>
    <dbReference type="NCBI Taxonomy" id="295596"/>
    <lineage>
        <taxon>Bacteria</taxon>
        <taxon>Bacillati</taxon>
        <taxon>Mycoplasmatota</taxon>
        <taxon>Mollicutes</taxon>
        <taxon>Candidatus Hepatoplasmataceae</taxon>
        <taxon>Candidatus Hepatoplasma</taxon>
    </lineage>
</organism>
<sequence>MNIKKINKLSKLTKYFDLYKLLLTEKQQQLFELYYFKDYSLTEIASFHNVSRTSVYDILKTAERNLVDLENKLKLNEINEELIKLIDKIEDKKLRDDFFNLLKKY</sequence>
<evidence type="ECO:0000256" key="3">
    <source>
        <dbReference type="HAMAP-Rule" id="MF_00245"/>
    </source>
</evidence>